<dbReference type="InterPro" id="IPR001309">
    <property type="entry name" value="Pept_C14_p20"/>
</dbReference>
<dbReference type="Pfam" id="PF00656">
    <property type="entry name" value="Peptidase_C14"/>
    <property type="match status" value="1"/>
</dbReference>
<evidence type="ECO:0000256" key="1">
    <source>
        <dbReference type="SAM" id="Coils"/>
    </source>
</evidence>
<dbReference type="EMBL" id="WHSB02000001">
    <property type="protein sequence ID" value="MCQ4629099.1"/>
    <property type="molecule type" value="Genomic_DNA"/>
</dbReference>
<dbReference type="Gene3D" id="1.25.40.10">
    <property type="entry name" value="Tetratricopeptide repeat domain"/>
    <property type="match status" value="1"/>
</dbReference>
<comment type="caution">
    <text evidence="3">The sequence shown here is derived from an EMBL/GenBank/DDBJ whole genome shotgun (WGS) entry which is preliminary data.</text>
</comment>
<dbReference type="InterPro" id="IPR052039">
    <property type="entry name" value="Caspase-related_regulators"/>
</dbReference>
<dbReference type="InterPro" id="IPR029030">
    <property type="entry name" value="Caspase-like_dom_sf"/>
</dbReference>
<keyword evidence="4" id="KW-1185">Reference proteome</keyword>
<sequence>MLGRPERHAGLHFFIALFLLLIAGASNSRAQVSASHGTFDGVALVIGNATYQSASRLANPANDAKAMAEKLGGLGFRLHTAIDQPRDALLETIRRFADDLSSADVIFVFYAGHGLQLDGRNFIVPVDLARDGRRDDLIAVDTILAAIEAKAKPDAAKIIVLDACRDNPFSGLVHGAGGSRGLARIDLPKPVAGAASAGYFRVVAFATAAGQVASDGRGEHSPYTDSLLRFIDQPGLEVSEMFRLAAGDVLASTNGVQKPEYLVQTSRTLFFLPPSITDCDRLAVDARNFVGLKGITFEDIDAVKAVPACLDAVAGEPQSARLQHNLARALEKAERLTEALEHYQAAADKGHPAAINALGIMYLAGCGMAKPDVAHALQLISRARDLGDLEAGSTLTSQDLLPYLSDNGKTALTRALAQTGINVANAEQLPDAVGAFQQQARLKSGGLTLETIHALKIYDAVPAGFRCH</sequence>
<dbReference type="InterPro" id="IPR011600">
    <property type="entry name" value="Pept_C14_caspase"/>
</dbReference>
<evidence type="ECO:0000259" key="2">
    <source>
        <dbReference type="PROSITE" id="PS50208"/>
    </source>
</evidence>
<dbReference type="Gene3D" id="3.40.50.1460">
    <property type="match status" value="1"/>
</dbReference>
<dbReference type="InterPro" id="IPR006597">
    <property type="entry name" value="Sel1-like"/>
</dbReference>
<keyword evidence="1" id="KW-0175">Coiled coil</keyword>
<accession>A0ABT1R1R1</accession>
<dbReference type="PANTHER" id="PTHR22576:SF37">
    <property type="entry name" value="MUCOSA-ASSOCIATED LYMPHOID TISSUE LYMPHOMA TRANSLOCATION PROTEIN 1"/>
    <property type="match status" value="1"/>
</dbReference>
<proteinExistence type="predicted"/>
<dbReference type="SUPFAM" id="SSF81901">
    <property type="entry name" value="HCP-like"/>
    <property type="match status" value="1"/>
</dbReference>
<feature type="domain" description="Caspase family p20" evidence="2">
    <location>
        <begin position="39"/>
        <end position="168"/>
    </location>
</feature>
<organism evidence="3 4">
    <name type="scientific">Shinella lacus</name>
    <dbReference type="NCBI Taxonomy" id="2654216"/>
    <lineage>
        <taxon>Bacteria</taxon>
        <taxon>Pseudomonadati</taxon>
        <taxon>Pseudomonadota</taxon>
        <taxon>Alphaproteobacteria</taxon>
        <taxon>Hyphomicrobiales</taxon>
        <taxon>Rhizobiaceae</taxon>
        <taxon>Shinella</taxon>
    </lineage>
</organism>
<dbReference type="SUPFAM" id="SSF52129">
    <property type="entry name" value="Caspase-like"/>
    <property type="match status" value="1"/>
</dbReference>
<dbReference type="PROSITE" id="PS50208">
    <property type="entry name" value="CASPASE_P20"/>
    <property type="match status" value="1"/>
</dbReference>
<name>A0ABT1R1R1_9HYPH</name>
<dbReference type="PANTHER" id="PTHR22576">
    <property type="entry name" value="MUCOSA ASSOCIATED LYMPHOID TISSUE LYMPHOMA TRANSLOCATION PROTEIN 1/PARACASPASE"/>
    <property type="match status" value="1"/>
</dbReference>
<feature type="coiled-coil region" evidence="1">
    <location>
        <begin position="319"/>
        <end position="346"/>
    </location>
</feature>
<evidence type="ECO:0000313" key="4">
    <source>
        <dbReference type="Proteomes" id="UP000996601"/>
    </source>
</evidence>
<gene>
    <name evidence="3" type="ORF">GB927_003565</name>
</gene>
<evidence type="ECO:0000313" key="3">
    <source>
        <dbReference type="EMBL" id="MCQ4629099.1"/>
    </source>
</evidence>
<dbReference type="Proteomes" id="UP000996601">
    <property type="component" value="Unassembled WGS sequence"/>
</dbReference>
<dbReference type="InterPro" id="IPR011990">
    <property type="entry name" value="TPR-like_helical_dom_sf"/>
</dbReference>
<dbReference type="SMART" id="SM00671">
    <property type="entry name" value="SEL1"/>
    <property type="match status" value="2"/>
</dbReference>
<protein>
    <submittedName>
        <fullName evidence="3">Caspase family protein</fullName>
    </submittedName>
</protein>
<reference evidence="3" key="1">
    <citation type="submission" date="2021-07" db="EMBL/GenBank/DDBJ databases">
        <title>Shinella sp. nov., a novel member of the genus Shinella from water.</title>
        <authorList>
            <person name="Deng Y."/>
        </authorList>
    </citation>
    <scope>NUCLEOTIDE SEQUENCE</scope>
    <source>
        <strain evidence="3">CPCC 100929</strain>
    </source>
</reference>
<dbReference type="RefSeq" id="WP_256115201.1">
    <property type="nucleotide sequence ID" value="NZ_WHSB02000001.1"/>
</dbReference>